<evidence type="ECO:0000256" key="8">
    <source>
        <dbReference type="ARBA" id="ARBA00024186"/>
    </source>
</evidence>
<dbReference type="GO" id="GO:0005200">
    <property type="term" value="F:structural constituent of cytoskeleton"/>
    <property type="evidence" value="ECO:0007669"/>
    <property type="project" value="TreeGrafter"/>
</dbReference>
<dbReference type="SUPFAM" id="SSF74853">
    <property type="entry name" value="Lamin A/C globular tail domain"/>
    <property type="match status" value="1"/>
</dbReference>
<dbReference type="InterPro" id="IPR036415">
    <property type="entry name" value="Lamin_tail_dom_sf"/>
</dbReference>
<dbReference type="GO" id="GO:0007097">
    <property type="term" value="P:nuclear migration"/>
    <property type="evidence" value="ECO:0007669"/>
    <property type="project" value="TreeGrafter"/>
</dbReference>
<comment type="subcellular location">
    <subcellularLocation>
        <location evidence="8">Nucleus lamina</location>
    </subcellularLocation>
</comment>
<dbReference type="Gene3D" id="1.20.5.1160">
    <property type="entry name" value="Vasodilator-stimulated phosphoprotein"/>
    <property type="match status" value="1"/>
</dbReference>
<dbReference type="PROSITE" id="PS51842">
    <property type="entry name" value="IF_ROD_2"/>
    <property type="match status" value="1"/>
</dbReference>
<gene>
    <name evidence="14" type="ORF">llap_10636</name>
</gene>
<comment type="similarity">
    <text evidence="10">Belongs to the intermediate filament family.</text>
</comment>
<keyword evidence="7" id="KW-0636">Prenylation</keyword>
<feature type="coiled-coil region" evidence="11">
    <location>
        <begin position="38"/>
        <end position="100"/>
    </location>
</feature>
<keyword evidence="1" id="KW-0488">Methylation</keyword>
<keyword evidence="3 10" id="KW-0403">Intermediate filament</keyword>
<dbReference type="Gene3D" id="2.60.40.1260">
    <property type="entry name" value="Lamin Tail domain"/>
    <property type="match status" value="2"/>
</dbReference>
<organism evidence="14 15">
    <name type="scientific">Limosa lapponica baueri</name>
    <dbReference type="NCBI Taxonomy" id="1758121"/>
    <lineage>
        <taxon>Eukaryota</taxon>
        <taxon>Metazoa</taxon>
        <taxon>Chordata</taxon>
        <taxon>Craniata</taxon>
        <taxon>Vertebrata</taxon>
        <taxon>Euteleostomi</taxon>
        <taxon>Archelosauria</taxon>
        <taxon>Archosauria</taxon>
        <taxon>Dinosauria</taxon>
        <taxon>Saurischia</taxon>
        <taxon>Theropoda</taxon>
        <taxon>Coelurosauria</taxon>
        <taxon>Aves</taxon>
        <taxon>Neognathae</taxon>
        <taxon>Neoaves</taxon>
        <taxon>Charadriiformes</taxon>
        <taxon>Scolopacidae</taxon>
        <taxon>Limosa</taxon>
    </lineage>
</organism>
<evidence type="ECO:0000256" key="3">
    <source>
        <dbReference type="ARBA" id="ARBA00022754"/>
    </source>
</evidence>
<evidence type="ECO:0000259" key="13">
    <source>
        <dbReference type="PROSITE" id="PS51842"/>
    </source>
</evidence>
<dbReference type="SUPFAM" id="SSF64593">
    <property type="entry name" value="Intermediate filament protein, coiled coil region"/>
    <property type="match status" value="1"/>
</dbReference>
<dbReference type="InterPro" id="IPR018039">
    <property type="entry name" value="IF_conserved"/>
</dbReference>
<protein>
    <recommendedName>
        <fullName evidence="9">Lamin-B2</fullName>
    </recommendedName>
</protein>
<evidence type="ECO:0000256" key="4">
    <source>
        <dbReference type="ARBA" id="ARBA00023054"/>
    </source>
</evidence>
<keyword evidence="2" id="KW-0597">Phosphoprotein</keyword>
<dbReference type="Gene3D" id="1.20.5.170">
    <property type="match status" value="1"/>
</dbReference>
<dbReference type="GO" id="GO:0090435">
    <property type="term" value="P:protein localization to nuclear envelope"/>
    <property type="evidence" value="ECO:0007669"/>
    <property type="project" value="TreeGrafter"/>
</dbReference>
<evidence type="ECO:0000256" key="7">
    <source>
        <dbReference type="ARBA" id="ARBA00023289"/>
    </source>
</evidence>
<feature type="coiled-coil region" evidence="11">
    <location>
        <begin position="182"/>
        <end position="262"/>
    </location>
</feature>
<evidence type="ECO:0000256" key="2">
    <source>
        <dbReference type="ARBA" id="ARBA00022553"/>
    </source>
</evidence>
<evidence type="ECO:0000256" key="9">
    <source>
        <dbReference type="ARBA" id="ARBA00070351"/>
    </source>
</evidence>
<reference evidence="15" key="1">
    <citation type="submission" date="2017-11" db="EMBL/GenBank/DDBJ databases">
        <authorList>
            <person name="Lima N.C."/>
            <person name="Parody-Merino A.M."/>
            <person name="Battley P.F."/>
            <person name="Fidler A.E."/>
            <person name="Prosdocimi F."/>
        </authorList>
    </citation>
    <scope>NUCLEOTIDE SEQUENCE [LARGE SCALE GENOMIC DNA]</scope>
</reference>
<dbReference type="Proteomes" id="UP000233556">
    <property type="component" value="Unassembled WGS sequence"/>
</dbReference>
<sequence>MCAHPRRNLINLCYFSYKKKDADLSVAQGRIKDLEVLFHRSEAELNTVLNEKRSLEAEVADLRAQLAKAEDSHAVAKKQLEKETLMRVDLENRCQSLQEDLDFRKNVFEEEIRETRKRHEHRLVEVDTSRQQEYESKMTQALEDLRNQHDEQVKLYKMELEQTYQAKLENAKLSSDQNDKAAGAAREELKEARMRIEALSYQLSGLQKQASAAEDRIRELEEMMAGEREKFRKMLDAKEREMTEMRDQMQQQLTEYQELLDVKLALDMEISAYRKLLEGEEERLKLSPSPSSRVTVSRATSSSSSSSTSLVRSSRGKRKRIEAEEFSGSGTSGIGTGSISGSSSSSSFQMSQQASATGSISIEEVDLEGKYVQLKNNSEKNQGSWGTGGNIRTYLVNSEGEEVAVRSVTKSVVVRENEEEEDEAEFGEEDLFNQQLSSVSVLKVWRFAHQPIVGNCNQSSRALILAVDWDFSVAVMVPE</sequence>
<dbReference type="OrthoDB" id="102442at2759"/>
<dbReference type="InterPro" id="IPR039008">
    <property type="entry name" value="IF_rod_dom"/>
</dbReference>
<evidence type="ECO:0000313" key="14">
    <source>
        <dbReference type="EMBL" id="PKU39052.1"/>
    </source>
</evidence>
<dbReference type="SUPFAM" id="SSF90257">
    <property type="entry name" value="Myosin rod fragments"/>
    <property type="match status" value="1"/>
</dbReference>
<name>A0A2I0TZ45_LIMLA</name>
<dbReference type="GO" id="GO:0005882">
    <property type="term" value="C:intermediate filament"/>
    <property type="evidence" value="ECO:0007669"/>
    <property type="project" value="UniProtKB-KW"/>
</dbReference>
<keyword evidence="4 11" id="KW-0175">Coiled coil</keyword>
<dbReference type="PANTHER" id="PTHR45721:SF2">
    <property type="entry name" value="LAMIN-B2"/>
    <property type="match status" value="1"/>
</dbReference>
<dbReference type="Pfam" id="PF00038">
    <property type="entry name" value="Filament"/>
    <property type="match status" value="1"/>
</dbReference>
<evidence type="ECO:0000256" key="10">
    <source>
        <dbReference type="RuleBase" id="RU000685"/>
    </source>
</evidence>
<dbReference type="GO" id="GO:0051664">
    <property type="term" value="P:nuclear pore localization"/>
    <property type="evidence" value="ECO:0007669"/>
    <property type="project" value="TreeGrafter"/>
</dbReference>
<feature type="compositionally biased region" description="Low complexity" evidence="12">
    <location>
        <begin position="286"/>
        <end position="313"/>
    </location>
</feature>
<evidence type="ECO:0000256" key="1">
    <source>
        <dbReference type="ARBA" id="ARBA00022481"/>
    </source>
</evidence>
<keyword evidence="6" id="KW-0449">Lipoprotein</keyword>
<dbReference type="SMART" id="SM01391">
    <property type="entry name" value="Filament"/>
    <property type="match status" value="1"/>
</dbReference>
<dbReference type="EMBL" id="KZ506587">
    <property type="protein sequence ID" value="PKU39052.1"/>
    <property type="molecule type" value="Genomic_DNA"/>
</dbReference>
<proteinExistence type="inferred from homology"/>
<accession>A0A2I0TZ45</accession>
<dbReference type="PANTHER" id="PTHR45721">
    <property type="entry name" value="LAMIN DM0-RELATED"/>
    <property type="match status" value="1"/>
</dbReference>
<evidence type="ECO:0000256" key="11">
    <source>
        <dbReference type="SAM" id="Coils"/>
    </source>
</evidence>
<dbReference type="PROSITE" id="PS00226">
    <property type="entry name" value="IF_ROD_1"/>
    <property type="match status" value="1"/>
</dbReference>
<keyword evidence="15" id="KW-1185">Reference proteome</keyword>
<evidence type="ECO:0000256" key="6">
    <source>
        <dbReference type="ARBA" id="ARBA00023288"/>
    </source>
</evidence>
<dbReference type="FunFam" id="1.20.5.170:FF:000076">
    <property type="entry name" value="Lamin B2"/>
    <property type="match status" value="1"/>
</dbReference>
<evidence type="ECO:0000256" key="5">
    <source>
        <dbReference type="ARBA" id="ARBA00023242"/>
    </source>
</evidence>
<dbReference type="GO" id="GO:0031507">
    <property type="term" value="P:heterochromatin formation"/>
    <property type="evidence" value="ECO:0007669"/>
    <property type="project" value="TreeGrafter"/>
</dbReference>
<evidence type="ECO:0000313" key="15">
    <source>
        <dbReference type="Proteomes" id="UP000233556"/>
    </source>
</evidence>
<dbReference type="GO" id="GO:0005652">
    <property type="term" value="C:nuclear lamina"/>
    <property type="evidence" value="ECO:0007669"/>
    <property type="project" value="UniProtKB-SubCell"/>
</dbReference>
<feature type="region of interest" description="Disordered" evidence="12">
    <location>
        <begin position="280"/>
        <end position="352"/>
    </location>
</feature>
<keyword evidence="5" id="KW-0539">Nucleus</keyword>
<dbReference type="GO" id="GO:0006998">
    <property type="term" value="P:nuclear envelope organization"/>
    <property type="evidence" value="ECO:0007669"/>
    <property type="project" value="TreeGrafter"/>
</dbReference>
<reference evidence="15" key="2">
    <citation type="submission" date="2017-12" db="EMBL/GenBank/DDBJ databases">
        <title>Genome sequence of the Bar-tailed Godwit (Limosa lapponica baueri).</title>
        <authorList>
            <person name="Lima N.C.B."/>
            <person name="Parody-Merino A.M."/>
            <person name="Battley P.F."/>
            <person name="Fidler A.E."/>
            <person name="Prosdocimi F."/>
        </authorList>
    </citation>
    <scope>NUCLEOTIDE SEQUENCE [LARGE SCALE GENOMIC DNA]</scope>
</reference>
<evidence type="ECO:0000256" key="12">
    <source>
        <dbReference type="SAM" id="MobiDB-lite"/>
    </source>
</evidence>
<feature type="domain" description="IF rod" evidence="13">
    <location>
        <begin position="1"/>
        <end position="284"/>
    </location>
</feature>
<dbReference type="AlphaFoldDB" id="A0A2I0TZ45"/>